<keyword evidence="5" id="KW-1185">Reference proteome</keyword>
<dbReference type="RefSeq" id="XP_022244260.1">
    <property type="nucleotide sequence ID" value="XM_022388552.1"/>
</dbReference>
<accession>A0ABM1SKV4</accession>
<evidence type="ECO:0000313" key="6">
    <source>
        <dbReference type="RefSeq" id="XP_022244260.1"/>
    </source>
</evidence>
<dbReference type="InterPro" id="IPR004887">
    <property type="entry name" value="GSH_synth_subst-bd"/>
</dbReference>
<evidence type="ECO:0000256" key="1">
    <source>
        <dbReference type="ARBA" id="ARBA00020821"/>
    </source>
</evidence>
<dbReference type="InterPro" id="IPR016185">
    <property type="entry name" value="PreATP-grasp_dom_sf"/>
</dbReference>
<dbReference type="Pfam" id="PF03917">
    <property type="entry name" value="GSH_synth_ATP"/>
    <property type="match status" value="1"/>
</dbReference>
<gene>
    <name evidence="6" type="primary">LOC106461561</name>
</gene>
<dbReference type="InterPro" id="IPR005615">
    <property type="entry name" value="Glutathione_synthase"/>
</dbReference>
<name>A0ABM1SKV4_LIMPO</name>
<feature type="domain" description="Glutathione synthase substrate-binding" evidence="4">
    <location>
        <begin position="216"/>
        <end position="291"/>
    </location>
</feature>
<evidence type="ECO:0000256" key="3">
    <source>
        <dbReference type="ARBA" id="ARBA00048871"/>
    </source>
</evidence>
<dbReference type="Gene3D" id="3.30.1490.80">
    <property type="match status" value="1"/>
</dbReference>
<evidence type="ECO:0000313" key="5">
    <source>
        <dbReference type="Proteomes" id="UP000694941"/>
    </source>
</evidence>
<dbReference type="GeneID" id="106461561"/>
<dbReference type="SUPFAM" id="SSF52440">
    <property type="entry name" value="PreATP-grasp domain"/>
    <property type="match status" value="1"/>
</dbReference>
<dbReference type="PANTHER" id="PTHR11130:SF0">
    <property type="entry name" value="GLUTATHIONE SYNTHETASE"/>
    <property type="match status" value="1"/>
</dbReference>
<reference evidence="6" key="1">
    <citation type="submission" date="2025-08" db="UniProtKB">
        <authorList>
            <consortium name="RefSeq"/>
        </authorList>
    </citation>
    <scope>IDENTIFICATION</scope>
    <source>
        <tissue evidence="6">Muscle</tissue>
    </source>
</reference>
<sequence length="296" mass="33664">MYSDFIQHILPHQSMDQEHQQLSLAPVVQMAKDYALINGISMRAKESCEDDSVVLLPFCLFPSPFPKKSFEYAKFIQKDINLLIHQVAYNYEFLSSCLKNTIQTDEFTANLFSIYEEVMKEGFAQPLSLGLFRSDYMLNSTSKDVNFEDLEIKQVEINTIASSFGGLAPRLESLHRLVLNVCGCQELTQKIPVNLAVSGLADGLVAAWEVYGKPEAVILFIVEEETYNISDQRCLEFAVREKRKDVHVTRQKFSELQVNAVLKEKELHVKNQEVAVVYFRTGYVPDHYGTQVSGSN</sequence>
<dbReference type="InterPro" id="IPR014049">
    <property type="entry name" value="Glutathione_synthase_N_euk"/>
</dbReference>
<dbReference type="Gene3D" id="3.30.470.20">
    <property type="entry name" value="ATP-grasp fold, B domain"/>
    <property type="match status" value="1"/>
</dbReference>
<dbReference type="PANTHER" id="PTHR11130">
    <property type="entry name" value="GLUTATHIONE SYNTHETASE"/>
    <property type="match status" value="1"/>
</dbReference>
<dbReference type="Proteomes" id="UP000694941">
    <property type="component" value="Unplaced"/>
</dbReference>
<comment type="catalytic activity">
    <reaction evidence="3">
        <text>gamma-L-glutamyl-L-cysteine + glycine + ATP = glutathione + ADP + phosphate + H(+)</text>
        <dbReference type="Rhea" id="RHEA:13557"/>
        <dbReference type="ChEBI" id="CHEBI:15378"/>
        <dbReference type="ChEBI" id="CHEBI:30616"/>
        <dbReference type="ChEBI" id="CHEBI:43474"/>
        <dbReference type="ChEBI" id="CHEBI:57305"/>
        <dbReference type="ChEBI" id="CHEBI:57925"/>
        <dbReference type="ChEBI" id="CHEBI:58173"/>
        <dbReference type="ChEBI" id="CHEBI:456216"/>
        <dbReference type="EC" id="6.3.2.3"/>
    </reaction>
    <physiologicalReaction direction="left-to-right" evidence="3">
        <dbReference type="Rhea" id="RHEA:13558"/>
    </physiologicalReaction>
</comment>
<organism evidence="5 6">
    <name type="scientific">Limulus polyphemus</name>
    <name type="common">Atlantic horseshoe crab</name>
    <dbReference type="NCBI Taxonomy" id="6850"/>
    <lineage>
        <taxon>Eukaryota</taxon>
        <taxon>Metazoa</taxon>
        <taxon>Ecdysozoa</taxon>
        <taxon>Arthropoda</taxon>
        <taxon>Chelicerata</taxon>
        <taxon>Merostomata</taxon>
        <taxon>Xiphosura</taxon>
        <taxon>Limulidae</taxon>
        <taxon>Limulus</taxon>
    </lineage>
</organism>
<proteinExistence type="predicted"/>
<evidence type="ECO:0000256" key="2">
    <source>
        <dbReference type="ARBA" id="ARBA00030403"/>
    </source>
</evidence>
<dbReference type="SUPFAM" id="SSF56059">
    <property type="entry name" value="Glutathione synthetase ATP-binding domain-like"/>
    <property type="match status" value="1"/>
</dbReference>
<evidence type="ECO:0000259" key="4">
    <source>
        <dbReference type="Pfam" id="PF03199"/>
    </source>
</evidence>
<protein>
    <recommendedName>
        <fullName evidence="1">Glutathione synthetase</fullName>
    </recommendedName>
    <alternativeName>
        <fullName evidence="2">Glutathione synthase</fullName>
    </alternativeName>
</protein>
<dbReference type="InterPro" id="IPR037013">
    <property type="entry name" value="GSH-S_sub-bd_sf"/>
</dbReference>
<dbReference type="Pfam" id="PF03199">
    <property type="entry name" value="GSH_synthase"/>
    <property type="match status" value="1"/>
</dbReference>
<dbReference type="Gene3D" id="3.40.50.1760">
    <property type="entry name" value="Glutathione synthase, substrate-binding domain superfamily, eukaryotic"/>
    <property type="match status" value="1"/>
</dbReference>